<dbReference type="InterPro" id="IPR025943">
    <property type="entry name" value="Sigma_54_int_dom_ATP-bd_2"/>
</dbReference>
<dbReference type="InParanoid" id="D1C2T4"/>
<feature type="modified residue" description="4-aspartylphosphate" evidence="7">
    <location>
        <position position="54"/>
    </location>
</feature>
<evidence type="ECO:0000256" key="1">
    <source>
        <dbReference type="ARBA" id="ARBA00022741"/>
    </source>
</evidence>
<sequence length="465" mass="51951">MERILIADDDAGIRQLLRDFLEDEGYDVMEAETSAEVLSAVSSDGNAPALVLMDVRMPDKSGIDVLRDLSETYGNQLPFIIMTAYGSSSIAIDAMQLGAYDYITKPFDLDDVLLTIRRYFEHQTLKQQVQGLRTQFRDTDPNDYIIGNSAPMQEVYKTIGRVARSDATVLITGETGTGKELVATVLHRNSSYAGGPLVKVNCAALPETLLESELFGHEKGAFTGALNQRKGRFEMAHKGTIFLDEIGEMSLSTQKKLLRVLQEREFERVGGTVSVKVDTRVIAATNKNLAQEVRENRFREDLYYRLNVITIYLPPLRERLDDIPMLVEHFLHKHRYTAGSGPAKITPGAMRMLQEYDWPGNVRELENLIERAVVLAQGTVITEDHITFSSADQRNFVDIAARVRRGATITEVQQEVEKLMLIEALKQVEGDRVAAASLLGLDIGEFQQKLIDYGIPGEVTSMAPY</sequence>
<dbReference type="GO" id="GO:0003677">
    <property type="term" value="F:DNA binding"/>
    <property type="evidence" value="ECO:0007669"/>
    <property type="project" value="UniProtKB-KW"/>
</dbReference>
<dbReference type="Gene3D" id="3.40.50.2300">
    <property type="match status" value="1"/>
</dbReference>
<evidence type="ECO:0000259" key="8">
    <source>
        <dbReference type="PROSITE" id="PS50045"/>
    </source>
</evidence>
<keyword evidence="7" id="KW-0597">Phosphoprotein</keyword>
<evidence type="ECO:0000313" key="10">
    <source>
        <dbReference type="EMBL" id="ACZ38551.1"/>
    </source>
</evidence>
<dbReference type="SMART" id="SM00382">
    <property type="entry name" value="AAA"/>
    <property type="match status" value="1"/>
</dbReference>
<organism evidence="10 11">
    <name type="scientific">Sphaerobacter thermophilus (strain ATCC 49802 / DSM 20745 / KCCM 41009 / NCIMB 13125 / S 6022)</name>
    <dbReference type="NCBI Taxonomy" id="479434"/>
    <lineage>
        <taxon>Bacteria</taxon>
        <taxon>Pseudomonadati</taxon>
        <taxon>Thermomicrobiota</taxon>
        <taxon>Thermomicrobia</taxon>
        <taxon>Sphaerobacterales</taxon>
        <taxon>Sphaerobacterineae</taxon>
        <taxon>Sphaerobacteraceae</taxon>
        <taxon>Sphaerobacter</taxon>
    </lineage>
</organism>
<dbReference type="FunFam" id="1.10.8.60:FF:000014">
    <property type="entry name" value="DNA-binding transcriptional regulator NtrC"/>
    <property type="match status" value="1"/>
</dbReference>
<dbReference type="eggNOG" id="COG2204">
    <property type="taxonomic scope" value="Bacteria"/>
</dbReference>
<dbReference type="PROSITE" id="PS50045">
    <property type="entry name" value="SIGMA54_INTERACT_4"/>
    <property type="match status" value="1"/>
</dbReference>
<dbReference type="OrthoDB" id="9803970at2"/>
<dbReference type="Gene3D" id="3.40.50.300">
    <property type="entry name" value="P-loop containing nucleotide triphosphate hydrolases"/>
    <property type="match status" value="1"/>
</dbReference>
<keyword evidence="3" id="KW-0805">Transcription regulation</keyword>
<dbReference type="PANTHER" id="PTHR32071">
    <property type="entry name" value="TRANSCRIPTIONAL REGULATORY PROTEIN"/>
    <property type="match status" value="1"/>
</dbReference>
<dbReference type="GO" id="GO:0000160">
    <property type="term" value="P:phosphorelay signal transduction system"/>
    <property type="evidence" value="ECO:0007669"/>
    <property type="project" value="InterPro"/>
</dbReference>
<dbReference type="InterPro" id="IPR025662">
    <property type="entry name" value="Sigma_54_int_dom_ATP-bd_1"/>
</dbReference>
<evidence type="ECO:0000256" key="4">
    <source>
        <dbReference type="ARBA" id="ARBA00023125"/>
    </source>
</evidence>
<dbReference type="PROSITE" id="PS50110">
    <property type="entry name" value="RESPONSE_REGULATORY"/>
    <property type="match status" value="1"/>
</dbReference>
<dbReference type="CDD" id="cd00009">
    <property type="entry name" value="AAA"/>
    <property type="match status" value="1"/>
</dbReference>
<gene>
    <name evidence="10" type="ordered locus">Sthe_1115</name>
</gene>
<dbReference type="SUPFAM" id="SSF52172">
    <property type="entry name" value="CheY-like"/>
    <property type="match status" value="1"/>
</dbReference>
<evidence type="ECO:0000256" key="3">
    <source>
        <dbReference type="ARBA" id="ARBA00023015"/>
    </source>
</evidence>
<dbReference type="Gene3D" id="1.10.8.60">
    <property type="match status" value="1"/>
</dbReference>
<keyword evidence="11" id="KW-1185">Reference proteome</keyword>
<reference evidence="11" key="1">
    <citation type="submission" date="2009-11" db="EMBL/GenBank/DDBJ databases">
        <title>The complete chromosome 1 of Sphaerobacter thermophilus DSM 20745.</title>
        <authorList>
            <person name="Lucas S."/>
            <person name="Copeland A."/>
            <person name="Lapidus A."/>
            <person name="Glavina del Rio T."/>
            <person name="Dalin E."/>
            <person name="Tice H."/>
            <person name="Bruce D."/>
            <person name="Goodwin L."/>
            <person name="Pitluck S."/>
            <person name="Kyrpides N."/>
            <person name="Mavromatis K."/>
            <person name="Ivanova N."/>
            <person name="Mikhailova N."/>
            <person name="LaButti K.M."/>
            <person name="Clum A."/>
            <person name="Sun H.I."/>
            <person name="Brettin T."/>
            <person name="Detter J.C."/>
            <person name="Han C."/>
            <person name="Larimer F."/>
            <person name="Land M."/>
            <person name="Hauser L."/>
            <person name="Markowitz V."/>
            <person name="Cheng J.F."/>
            <person name="Hugenholtz P."/>
            <person name="Woyke T."/>
            <person name="Wu D."/>
            <person name="Steenblock K."/>
            <person name="Schneider S."/>
            <person name="Pukall R."/>
            <person name="Goeker M."/>
            <person name="Klenk H.P."/>
            <person name="Eisen J.A."/>
        </authorList>
    </citation>
    <scope>NUCLEOTIDE SEQUENCE [LARGE SCALE GENOMIC DNA]</scope>
    <source>
        <strain evidence="11">ATCC 49802 / DSM 20745 / S 6022</strain>
    </source>
</reference>
<dbReference type="InterPro" id="IPR025944">
    <property type="entry name" value="Sigma_54_int_dom_CS"/>
</dbReference>
<dbReference type="InterPro" id="IPR011006">
    <property type="entry name" value="CheY-like_superfamily"/>
</dbReference>
<evidence type="ECO:0000256" key="5">
    <source>
        <dbReference type="ARBA" id="ARBA00023159"/>
    </source>
</evidence>
<dbReference type="Pfam" id="PF00072">
    <property type="entry name" value="Response_reg"/>
    <property type="match status" value="1"/>
</dbReference>
<dbReference type="PROSITE" id="PS00675">
    <property type="entry name" value="SIGMA54_INTERACT_1"/>
    <property type="match status" value="1"/>
</dbReference>
<evidence type="ECO:0000256" key="7">
    <source>
        <dbReference type="PROSITE-ProRule" id="PRU00169"/>
    </source>
</evidence>
<evidence type="ECO:0000256" key="6">
    <source>
        <dbReference type="ARBA" id="ARBA00023163"/>
    </source>
</evidence>
<protein>
    <submittedName>
        <fullName evidence="10">Two component, sigma54 specific, transcriptional regulator, Fis family</fullName>
    </submittedName>
</protein>
<dbReference type="Pfam" id="PF00158">
    <property type="entry name" value="Sigma54_activat"/>
    <property type="match status" value="1"/>
</dbReference>
<dbReference type="PANTHER" id="PTHR32071:SF122">
    <property type="entry name" value="SIGMA FACTOR"/>
    <property type="match status" value="1"/>
</dbReference>
<dbReference type="Pfam" id="PF25601">
    <property type="entry name" value="AAA_lid_14"/>
    <property type="match status" value="1"/>
</dbReference>
<dbReference type="EMBL" id="CP001823">
    <property type="protein sequence ID" value="ACZ38551.1"/>
    <property type="molecule type" value="Genomic_DNA"/>
</dbReference>
<dbReference type="RefSeq" id="WP_012871598.1">
    <property type="nucleotide sequence ID" value="NC_013523.1"/>
</dbReference>
<keyword evidence="4" id="KW-0238">DNA-binding</keyword>
<dbReference type="InterPro" id="IPR002078">
    <property type="entry name" value="Sigma_54_int"/>
</dbReference>
<dbReference type="SUPFAM" id="SSF46689">
    <property type="entry name" value="Homeodomain-like"/>
    <property type="match status" value="1"/>
</dbReference>
<dbReference type="AlphaFoldDB" id="D1C2T4"/>
<evidence type="ECO:0000256" key="2">
    <source>
        <dbReference type="ARBA" id="ARBA00022840"/>
    </source>
</evidence>
<dbReference type="InterPro" id="IPR001789">
    <property type="entry name" value="Sig_transdc_resp-reg_receiver"/>
</dbReference>
<dbReference type="PROSITE" id="PS00676">
    <property type="entry name" value="SIGMA54_INTERACT_2"/>
    <property type="match status" value="1"/>
</dbReference>
<proteinExistence type="predicted"/>
<dbReference type="STRING" id="479434.Sthe_1115"/>
<name>D1C2T4_SPHTD</name>
<dbReference type="GO" id="GO:0006355">
    <property type="term" value="P:regulation of DNA-templated transcription"/>
    <property type="evidence" value="ECO:0007669"/>
    <property type="project" value="InterPro"/>
</dbReference>
<feature type="domain" description="Response regulatory" evidence="9">
    <location>
        <begin position="3"/>
        <end position="120"/>
    </location>
</feature>
<dbReference type="SMART" id="SM00448">
    <property type="entry name" value="REC"/>
    <property type="match status" value="1"/>
</dbReference>
<dbReference type="FunFam" id="3.40.50.300:FF:000006">
    <property type="entry name" value="DNA-binding transcriptional regulator NtrC"/>
    <property type="match status" value="1"/>
</dbReference>
<evidence type="ECO:0000259" key="9">
    <source>
        <dbReference type="PROSITE" id="PS50110"/>
    </source>
</evidence>
<dbReference type="HOGENOM" id="CLU_000445_0_1_0"/>
<dbReference type="SUPFAM" id="SSF52540">
    <property type="entry name" value="P-loop containing nucleoside triphosphate hydrolases"/>
    <property type="match status" value="1"/>
</dbReference>
<reference evidence="10 11" key="2">
    <citation type="journal article" date="2010" name="Stand. Genomic Sci.">
        <title>Complete genome sequence of Desulfohalobium retbaense type strain (HR(100)).</title>
        <authorList>
            <person name="Spring S."/>
            <person name="Nolan M."/>
            <person name="Lapidus A."/>
            <person name="Glavina Del Rio T."/>
            <person name="Copeland A."/>
            <person name="Tice H."/>
            <person name="Cheng J.F."/>
            <person name="Lucas S."/>
            <person name="Land M."/>
            <person name="Chen F."/>
            <person name="Bruce D."/>
            <person name="Goodwin L."/>
            <person name="Pitluck S."/>
            <person name="Ivanova N."/>
            <person name="Mavromatis K."/>
            <person name="Mikhailova N."/>
            <person name="Pati A."/>
            <person name="Chen A."/>
            <person name="Palaniappan K."/>
            <person name="Hauser L."/>
            <person name="Chang Y.J."/>
            <person name="Jeffries C.D."/>
            <person name="Munk C."/>
            <person name="Kiss H."/>
            <person name="Chain P."/>
            <person name="Han C."/>
            <person name="Brettin T."/>
            <person name="Detter J.C."/>
            <person name="Schuler E."/>
            <person name="Goker M."/>
            <person name="Rohde M."/>
            <person name="Bristow J."/>
            <person name="Eisen J.A."/>
            <person name="Markowitz V."/>
            <person name="Hugenholtz P."/>
            <person name="Kyrpides N.C."/>
            <person name="Klenk H.P."/>
        </authorList>
    </citation>
    <scope>NUCLEOTIDE SEQUENCE [LARGE SCALE GENOMIC DNA]</scope>
    <source>
        <strain evidence="11">ATCC 49802 / DSM 20745 / S 6022</strain>
    </source>
</reference>
<dbReference type="FunCoup" id="D1C2T4">
    <property type="interactions" value="249"/>
</dbReference>
<evidence type="ECO:0000313" key="11">
    <source>
        <dbReference type="Proteomes" id="UP000002027"/>
    </source>
</evidence>
<dbReference type="Gene3D" id="1.10.10.60">
    <property type="entry name" value="Homeodomain-like"/>
    <property type="match status" value="1"/>
</dbReference>
<dbReference type="Proteomes" id="UP000002027">
    <property type="component" value="Chromosome 1"/>
</dbReference>
<dbReference type="InterPro" id="IPR009057">
    <property type="entry name" value="Homeodomain-like_sf"/>
</dbReference>
<keyword evidence="6" id="KW-0804">Transcription</keyword>
<dbReference type="PROSITE" id="PS00688">
    <property type="entry name" value="SIGMA54_INTERACT_3"/>
    <property type="match status" value="1"/>
</dbReference>
<dbReference type="KEGG" id="sti:Sthe_1115"/>
<dbReference type="InterPro" id="IPR027417">
    <property type="entry name" value="P-loop_NTPase"/>
</dbReference>
<keyword evidence="5" id="KW-0010">Activator</keyword>
<dbReference type="InterPro" id="IPR058031">
    <property type="entry name" value="AAA_lid_NorR"/>
</dbReference>
<feature type="domain" description="Sigma-54 factor interaction" evidence="8">
    <location>
        <begin position="145"/>
        <end position="374"/>
    </location>
</feature>
<keyword evidence="1" id="KW-0547">Nucleotide-binding</keyword>
<dbReference type="GO" id="GO:0005524">
    <property type="term" value="F:ATP binding"/>
    <property type="evidence" value="ECO:0007669"/>
    <property type="project" value="UniProtKB-KW"/>
</dbReference>
<keyword evidence="2" id="KW-0067">ATP-binding</keyword>
<dbReference type="InterPro" id="IPR003593">
    <property type="entry name" value="AAA+_ATPase"/>
</dbReference>
<accession>D1C2T4</accession>